<keyword evidence="6 8" id="KW-0472">Membrane</keyword>
<gene>
    <name evidence="10" type="ORF">PRZ48_005847</name>
</gene>
<keyword evidence="3 8" id="KW-0812">Transmembrane</keyword>
<dbReference type="Pfam" id="PF00324">
    <property type="entry name" value="AA_permease"/>
    <property type="match status" value="1"/>
</dbReference>
<feature type="transmembrane region" description="Helical" evidence="8">
    <location>
        <begin position="62"/>
        <end position="83"/>
    </location>
</feature>
<evidence type="ECO:0000256" key="5">
    <source>
        <dbReference type="ARBA" id="ARBA00022989"/>
    </source>
</evidence>
<feature type="transmembrane region" description="Helical" evidence="8">
    <location>
        <begin position="206"/>
        <end position="224"/>
    </location>
</feature>
<keyword evidence="5 8" id="KW-1133">Transmembrane helix</keyword>
<sequence>MAIWDRKSSITAAEQQHGVQDMEKNPYDLEQHASPESPKIGGLSEPEDPSHSLHRGLQARQVSMIAIGGAIGTGLIIGTGSALANTGPASILISYSLVGMLVYVVMAALGEMATWLPAAGGFAVYADRWVDPALGFALGYTYWFKYIITTPNQLTAAALVISYWVDRDQVNPGVWITIFLVTIIVINVLGIKYFGELEFWLSSLKVLVIIGLIILSLVIALGGADGDRRGFRYWNNPGAFNEYVGTGATGRFTAVWQSMVTAVFAYLGTELVGVTVGEAQNPRKNIPRAIKLTFWRIAIFYIVSVILLGMCVPYDSDELVFATKSSTSAAASPFVAAIKLASIDVLPGFLNGCILIFVFSAANSDLYIASRTLHGLALKRHAPEFIARTNKAGVPYYALGISAAICCLAYMNVSSASTTVFGYFVNLVSIFGLLTWISILVSHIYFVKARRAQGVHDKSHELRYRSPFGLWGSYFALAFCCLIALTKNFTVFVPNPEKYGNFDYKNFITGYLGIPLYLIMIVGFKFIMKTHQVKPHEADLYTGKDVIDRDEQMWIEKEAAERAAGRGGGWLYRHSLGYIF</sequence>
<evidence type="ECO:0000256" key="7">
    <source>
        <dbReference type="SAM" id="MobiDB-lite"/>
    </source>
</evidence>
<protein>
    <recommendedName>
        <fullName evidence="9">Amino acid permease/ SLC12A domain-containing protein</fullName>
    </recommendedName>
</protein>
<evidence type="ECO:0000259" key="9">
    <source>
        <dbReference type="Pfam" id="PF00324"/>
    </source>
</evidence>
<dbReference type="PANTHER" id="PTHR43341">
    <property type="entry name" value="AMINO ACID PERMEASE"/>
    <property type="match status" value="1"/>
</dbReference>
<keyword evidence="4" id="KW-0029">Amino-acid transport</keyword>
<reference evidence="10 11" key="1">
    <citation type="journal article" date="2023" name="G3 (Bethesda)">
        <title>A chromosome-level genome assembly of Zasmidium syzygii isolated from banana leaves.</title>
        <authorList>
            <person name="van Westerhoven A.C."/>
            <person name="Mehrabi R."/>
            <person name="Talebi R."/>
            <person name="Steentjes M.B.F."/>
            <person name="Corcolon B."/>
            <person name="Chong P.A."/>
            <person name="Kema G.H.J."/>
            <person name="Seidl M.F."/>
        </authorList>
    </citation>
    <scope>NUCLEOTIDE SEQUENCE [LARGE SCALE GENOMIC DNA]</scope>
    <source>
        <strain evidence="10 11">P124</strain>
    </source>
</reference>
<organism evidence="10 11">
    <name type="scientific">Zasmidium cellare</name>
    <name type="common">Wine cellar mold</name>
    <name type="synonym">Racodium cellare</name>
    <dbReference type="NCBI Taxonomy" id="395010"/>
    <lineage>
        <taxon>Eukaryota</taxon>
        <taxon>Fungi</taxon>
        <taxon>Dikarya</taxon>
        <taxon>Ascomycota</taxon>
        <taxon>Pezizomycotina</taxon>
        <taxon>Dothideomycetes</taxon>
        <taxon>Dothideomycetidae</taxon>
        <taxon>Mycosphaerellales</taxon>
        <taxon>Mycosphaerellaceae</taxon>
        <taxon>Zasmidium</taxon>
    </lineage>
</organism>
<keyword evidence="2" id="KW-0813">Transport</keyword>
<accession>A0ABR0ELR5</accession>
<dbReference type="InterPro" id="IPR004840">
    <property type="entry name" value="Amino_acid_permease_CS"/>
</dbReference>
<evidence type="ECO:0000256" key="1">
    <source>
        <dbReference type="ARBA" id="ARBA00004141"/>
    </source>
</evidence>
<name>A0ABR0ELR5_ZASCE</name>
<feature type="compositionally biased region" description="Polar residues" evidence="7">
    <location>
        <begin position="9"/>
        <end position="18"/>
    </location>
</feature>
<dbReference type="InterPro" id="IPR050524">
    <property type="entry name" value="APC_YAT"/>
</dbReference>
<feature type="transmembrane region" description="Helical" evidence="8">
    <location>
        <begin position="394"/>
        <end position="411"/>
    </location>
</feature>
<keyword evidence="11" id="KW-1185">Reference proteome</keyword>
<evidence type="ECO:0000256" key="3">
    <source>
        <dbReference type="ARBA" id="ARBA00022692"/>
    </source>
</evidence>
<evidence type="ECO:0000256" key="8">
    <source>
        <dbReference type="SAM" id="Phobius"/>
    </source>
</evidence>
<evidence type="ECO:0000313" key="11">
    <source>
        <dbReference type="Proteomes" id="UP001305779"/>
    </source>
</evidence>
<feature type="transmembrane region" description="Helical" evidence="8">
    <location>
        <begin position="89"/>
        <end position="109"/>
    </location>
</feature>
<dbReference type="Proteomes" id="UP001305779">
    <property type="component" value="Unassembled WGS sequence"/>
</dbReference>
<dbReference type="Gene3D" id="1.20.1740.10">
    <property type="entry name" value="Amino acid/polyamine transporter I"/>
    <property type="match status" value="1"/>
</dbReference>
<feature type="transmembrane region" description="Helical" evidence="8">
    <location>
        <begin position="349"/>
        <end position="373"/>
    </location>
</feature>
<feature type="compositionally biased region" description="Basic and acidic residues" evidence="7">
    <location>
        <begin position="20"/>
        <end position="33"/>
    </location>
</feature>
<feature type="transmembrane region" description="Helical" evidence="8">
    <location>
        <begin position="468"/>
        <end position="486"/>
    </location>
</feature>
<dbReference type="EMBL" id="JAXOVC010000004">
    <property type="protein sequence ID" value="KAK4502422.1"/>
    <property type="molecule type" value="Genomic_DNA"/>
</dbReference>
<feature type="region of interest" description="Disordered" evidence="7">
    <location>
        <begin position="1"/>
        <end position="52"/>
    </location>
</feature>
<feature type="transmembrane region" description="Helical" evidence="8">
    <location>
        <begin position="174"/>
        <end position="194"/>
    </location>
</feature>
<evidence type="ECO:0000256" key="4">
    <source>
        <dbReference type="ARBA" id="ARBA00022970"/>
    </source>
</evidence>
<feature type="transmembrane region" description="Helical" evidence="8">
    <location>
        <begin position="423"/>
        <end position="447"/>
    </location>
</feature>
<proteinExistence type="predicted"/>
<dbReference type="InterPro" id="IPR004841">
    <property type="entry name" value="AA-permease/SLC12A_dom"/>
</dbReference>
<feature type="transmembrane region" description="Helical" evidence="8">
    <location>
        <begin position="293"/>
        <end position="315"/>
    </location>
</feature>
<evidence type="ECO:0000256" key="6">
    <source>
        <dbReference type="ARBA" id="ARBA00023136"/>
    </source>
</evidence>
<feature type="domain" description="Amino acid permease/ SLC12A" evidence="9">
    <location>
        <begin position="62"/>
        <end position="532"/>
    </location>
</feature>
<evidence type="ECO:0000256" key="2">
    <source>
        <dbReference type="ARBA" id="ARBA00022448"/>
    </source>
</evidence>
<dbReference type="PANTHER" id="PTHR43341:SF9">
    <property type="entry name" value="DICARBOXYLIC AMINO ACID PERMEASE"/>
    <property type="match status" value="1"/>
</dbReference>
<dbReference type="PIRSF" id="PIRSF006060">
    <property type="entry name" value="AA_transporter"/>
    <property type="match status" value="1"/>
</dbReference>
<feature type="transmembrane region" description="Helical" evidence="8">
    <location>
        <begin position="506"/>
        <end position="527"/>
    </location>
</feature>
<evidence type="ECO:0000313" key="10">
    <source>
        <dbReference type="EMBL" id="KAK4502422.1"/>
    </source>
</evidence>
<comment type="caution">
    <text evidence="10">The sequence shown here is derived from an EMBL/GenBank/DDBJ whole genome shotgun (WGS) entry which is preliminary data.</text>
</comment>
<dbReference type="PROSITE" id="PS00218">
    <property type="entry name" value="AMINO_ACID_PERMEASE_1"/>
    <property type="match status" value="1"/>
</dbReference>
<comment type="subcellular location">
    <subcellularLocation>
        <location evidence="1">Membrane</location>
        <topology evidence="1">Multi-pass membrane protein</topology>
    </subcellularLocation>
</comment>